<dbReference type="OrthoDB" id="160199at2"/>
<dbReference type="AlphaFoldDB" id="A0A3M8DW12"/>
<dbReference type="EMBL" id="RHHQ01000004">
    <property type="protein sequence ID" value="RNB91685.1"/>
    <property type="molecule type" value="Genomic_DNA"/>
</dbReference>
<dbReference type="PIRSF" id="PIRSF018072">
    <property type="entry name" value="UCP018072"/>
    <property type="match status" value="1"/>
</dbReference>
<dbReference type="InterPro" id="IPR039569">
    <property type="entry name" value="FAS1-like_DH_region"/>
</dbReference>
<sequence length="147" mass="16311">MERDIAAKVGLRFAPFQFAIERGKIKEFALAIGDENPIYYSVEAAREAGFRDVPIQPTFPTVIEMWAGADFDELIQVLELDPMKVLHGEQGYEYVQDIVAGDVITGQTEVTHAAVKRGMSLITLKTTFSNQTGEVVLHATSLIIERP</sequence>
<proteinExistence type="predicted"/>
<keyword evidence="3" id="KW-1185">Reference proteome</keyword>
<dbReference type="InterPro" id="IPR016709">
    <property type="entry name" value="HadA-like"/>
</dbReference>
<dbReference type="Gene3D" id="3.10.129.10">
    <property type="entry name" value="Hotdog Thioesterase"/>
    <property type="match status" value="1"/>
</dbReference>
<accession>A0A3M8DW12</accession>
<comment type="caution">
    <text evidence="2">The sequence shown here is derived from an EMBL/GenBank/DDBJ whole genome shotgun (WGS) entry which is preliminary data.</text>
</comment>
<dbReference type="RefSeq" id="WP_122916348.1">
    <property type="nucleotide sequence ID" value="NZ_RHHQ01000004.1"/>
</dbReference>
<dbReference type="Pfam" id="PF13452">
    <property type="entry name" value="FAS1_DH_region"/>
    <property type="match status" value="1"/>
</dbReference>
<name>A0A3M8DW12_9BACL</name>
<protein>
    <submittedName>
        <fullName evidence="2">MaoC family dehydratase</fullName>
    </submittedName>
</protein>
<dbReference type="SUPFAM" id="SSF54637">
    <property type="entry name" value="Thioesterase/thiol ester dehydrase-isomerase"/>
    <property type="match status" value="1"/>
</dbReference>
<evidence type="ECO:0000313" key="3">
    <source>
        <dbReference type="Proteomes" id="UP000271031"/>
    </source>
</evidence>
<evidence type="ECO:0000313" key="2">
    <source>
        <dbReference type="EMBL" id="RNB91685.1"/>
    </source>
</evidence>
<gene>
    <name evidence="2" type="ORF">EDM56_02710</name>
</gene>
<feature type="domain" description="FAS1-like dehydratase" evidence="1">
    <location>
        <begin position="8"/>
        <end position="138"/>
    </location>
</feature>
<dbReference type="CDD" id="cd03441">
    <property type="entry name" value="R_hydratase_like"/>
    <property type="match status" value="1"/>
</dbReference>
<dbReference type="Proteomes" id="UP000271031">
    <property type="component" value="Unassembled WGS sequence"/>
</dbReference>
<dbReference type="InterPro" id="IPR029069">
    <property type="entry name" value="HotDog_dom_sf"/>
</dbReference>
<reference evidence="2 3" key="1">
    <citation type="submission" date="2018-10" db="EMBL/GenBank/DDBJ databases">
        <title>Phylogenomics of Brevibacillus.</title>
        <authorList>
            <person name="Dunlap C."/>
        </authorList>
    </citation>
    <scope>NUCLEOTIDE SEQUENCE [LARGE SCALE GENOMIC DNA]</scope>
    <source>
        <strain evidence="2 3">JCM 15716</strain>
    </source>
</reference>
<organism evidence="2 3">
    <name type="scientific">Brevibacillus fluminis</name>
    <dbReference type="NCBI Taxonomy" id="511487"/>
    <lineage>
        <taxon>Bacteria</taxon>
        <taxon>Bacillati</taxon>
        <taxon>Bacillota</taxon>
        <taxon>Bacilli</taxon>
        <taxon>Bacillales</taxon>
        <taxon>Paenibacillaceae</taxon>
        <taxon>Brevibacillus</taxon>
    </lineage>
</organism>
<evidence type="ECO:0000259" key="1">
    <source>
        <dbReference type="Pfam" id="PF13452"/>
    </source>
</evidence>